<keyword evidence="2" id="KW-1185">Reference proteome</keyword>
<sequence length="141" mass="15807">MITMISSMHRNPIIVDELLSTEQFGVDDAALMLLINSFSLLLYQSVPIVRELVLQEWAQFSNGRVEKVKTESGLVANGGEEGVADAFLGSKLNYWVVLAALTFGNEPLNLEEELRRRSKLHFRGGNRASFAKHDFLPREDA</sequence>
<evidence type="ECO:0000313" key="2">
    <source>
        <dbReference type="Proteomes" id="UP000078540"/>
    </source>
</evidence>
<accession>A0A195AZA5</accession>
<gene>
    <name evidence="1" type="ORF">ALC53_12030</name>
</gene>
<proteinExistence type="predicted"/>
<protein>
    <submittedName>
        <fullName evidence="1">Uncharacterized protein</fullName>
    </submittedName>
</protein>
<reference evidence="1 2" key="1">
    <citation type="submission" date="2015-09" db="EMBL/GenBank/DDBJ databases">
        <title>Atta colombica WGS genome.</title>
        <authorList>
            <person name="Nygaard S."/>
            <person name="Hu H."/>
            <person name="Boomsma J."/>
            <person name="Zhang G."/>
        </authorList>
    </citation>
    <scope>NUCLEOTIDE SEQUENCE [LARGE SCALE GENOMIC DNA]</scope>
    <source>
        <strain evidence="1">Treedump-2</strain>
        <tissue evidence="1">Whole body</tissue>
    </source>
</reference>
<dbReference type="EMBL" id="KQ976697">
    <property type="protein sequence ID" value="KYM77536.1"/>
    <property type="molecule type" value="Genomic_DNA"/>
</dbReference>
<dbReference type="Proteomes" id="UP000078540">
    <property type="component" value="Unassembled WGS sequence"/>
</dbReference>
<name>A0A195AZA5_9HYME</name>
<organism evidence="1 2">
    <name type="scientific">Atta colombica</name>
    <dbReference type="NCBI Taxonomy" id="520822"/>
    <lineage>
        <taxon>Eukaryota</taxon>
        <taxon>Metazoa</taxon>
        <taxon>Ecdysozoa</taxon>
        <taxon>Arthropoda</taxon>
        <taxon>Hexapoda</taxon>
        <taxon>Insecta</taxon>
        <taxon>Pterygota</taxon>
        <taxon>Neoptera</taxon>
        <taxon>Endopterygota</taxon>
        <taxon>Hymenoptera</taxon>
        <taxon>Apocrita</taxon>
        <taxon>Aculeata</taxon>
        <taxon>Formicoidea</taxon>
        <taxon>Formicidae</taxon>
        <taxon>Myrmicinae</taxon>
        <taxon>Atta</taxon>
    </lineage>
</organism>
<evidence type="ECO:0000313" key="1">
    <source>
        <dbReference type="EMBL" id="KYM77536.1"/>
    </source>
</evidence>
<dbReference type="AlphaFoldDB" id="A0A195AZA5"/>